<evidence type="ECO:0000256" key="2">
    <source>
        <dbReference type="ARBA" id="ARBA00022723"/>
    </source>
</evidence>
<dbReference type="InterPro" id="IPR000536">
    <property type="entry name" value="Nucl_hrmn_rcpt_lig-bd"/>
</dbReference>
<evidence type="ECO:0000256" key="3">
    <source>
        <dbReference type="ARBA" id="ARBA00022771"/>
    </source>
</evidence>
<dbReference type="Gene3D" id="3.30.50.10">
    <property type="entry name" value="Erythroid Transcription Factor GATA-1, subunit A"/>
    <property type="match status" value="1"/>
</dbReference>
<keyword evidence="4" id="KW-0862">Zinc</keyword>
<reference evidence="12 13" key="2">
    <citation type="journal article" date="2019" name="G3 (Bethesda)">
        <title>Hybrid Assembly of the Genome of the Entomopathogenic Nematode Steinernema carpocapsae Identifies the X-Chromosome.</title>
        <authorList>
            <person name="Serra L."/>
            <person name="Macchietto M."/>
            <person name="Macias-Munoz A."/>
            <person name="McGill C.J."/>
            <person name="Rodriguez I.M."/>
            <person name="Rodriguez B."/>
            <person name="Murad R."/>
            <person name="Mortazavi A."/>
        </authorList>
    </citation>
    <scope>NUCLEOTIDE SEQUENCE [LARGE SCALE GENOMIC DNA]</scope>
    <source>
        <strain evidence="12 13">ALL</strain>
    </source>
</reference>
<dbReference type="OrthoDB" id="10018779at2759"/>
<proteinExistence type="inferred from homology"/>
<dbReference type="InterPro" id="IPR051152">
    <property type="entry name" value="C.elegans_Orphan_NR"/>
</dbReference>
<sequence>MSSISSFVNVDYSPQQKARCVLWYVETKSMIQTQLPYNYRANMIGKMNTTDPLCRICGNMAEEVASYNVASCQACAAFFRYAEVENEVLMCEGGYGTCDVTQLNCGYCRFQRCLSAGMTLGCWKWQENEFLPDPPTSDSSCYSQHYSIPENTISRNITSTHSSTHSLPNFANAEDELLEKFSDMKIEGHHLKFDTDIHMNEVVQLLNKPYKGDKRKSESILGSMISAFRSMIPEGRSKNIKFIRTIGWKDYMRFVMSHLKRIAKWAMACEEFANLPLEDKRQIFLGAWNHIYLIERVHRSVQFLGENFPANSTLFTDALAGNLLDTDLYEPEIQPEILERINTQFKPLYMYSWRNFEKPMRDLKLTEFEVVYICFYKLWYVKNIKGLSPETRRVADDILEKTSSELHQMYLEELRLRVYSIRLSKIFDTLTSLEDVLRKRQEALLMSHATGVMKTDLDESEFMSYFNDYCFSK</sequence>
<dbReference type="SMART" id="SM00430">
    <property type="entry name" value="HOLI"/>
    <property type="match status" value="1"/>
</dbReference>
<organism evidence="12 13">
    <name type="scientific">Steinernema carpocapsae</name>
    <name type="common">Entomopathogenic nematode</name>
    <dbReference type="NCBI Taxonomy" id="34508"/>
    <lineage>
        <taxon>Eukaryota</taxon>
        <taxon>Metazoa</taxon>
        <taxon>Ecdysozoa</taxon>
        <taxon>Nematoda</taxon>
        <taxon>Chromadorea</taxon>
        <taxon>Rhabditida</taxon>
        <taxon>Tylenchina</taxon>
        <taxon>Panagrolaimomorpha</taxon>
        <taxon>Strongyloidoidea</taxon>
        <taxon>Steinernematidae</taxon>
        <taxon>Steinernema</taxon>
    </lineage>
</organism>
<dbReference type="PROSITE" id="PS51030">
    <property type="entry name" value="NUCLEAR_REC_DBD_2"/>
    <property type="match status" value="1"/>
</dbReference>
<evidence type="ECO:0000313" key="12">
    <source>
        <dbReference type="EMBL" id="TKR73978.1"/>
    </source>
</evidence>
<evidence type="ECO:0000256" key="6">
    <source>
        <dbReference type="ARBA" id="ARBA00023125"/>
    </source>
</evidence>
<dbReference type="InterPro" id="IPR035500">
    <property type="entry name" value="NHR-like_dom_sf"/>
</dbReference>
<dbReference type="AlphaFoldDB" id="A0A4U5MW42"/>
<keyword evidence="3" id="KW-0863">Zinc-finger</keyword>
<keyword evidence="5" id="KW-0805">Transcription regulation</keyword>
<evidence type="ECO:0000259" key="11">
    <source>
        <dbReference type="PROSITE" id="PS51843"/>
    </source>
</evidence>
<keyword evidence="6" id="KW-0238">DNA-binding</keyword>
<dbReference type="GO" id="GO:0043565">
    <property type="term" value="F:sequence-specific DNA binding"/>
    <property type="evidence" value="ECO:0007669"/>
    <property type="project" value="InterPro"/>
</dbReference>
<protein>
    <recommendedName>
        <fullName evidence="14">Nuclear receptor domain-containing protein</fullName>
    </recommendedName>
</protein>
<evidence type="ECO:0000256" key="4">
    <source>
        <dbReference type="ARBA" id="ARBA00022833"/>
    </source>
</evidence>
<dbReference type="SMART" id="SM00399">
    <property type="entry name" value="ZnF_C4"/>
    <property type="match status" value="1"/>
</dbReference>
<dbReference type="Pfam" id="PF00105">
    <property type="entry name" value="zf-C4"/>
    <property type="match status" value="1"/>
</dbReference>
<keyword evidence="7" id="KW-0804">Transcription</keyword>
<dbReference type="InterPro" id="IPR001628">
    <property type="entry name" value="Znf_hrmn_rcpt"/>
</dbReference>
<evidence type="ECO:0000313" key="13">
    <source>
        <dbReference type="Proteomes" id="UP000298663"/>
    </source>
</evidence>
<reference evidence="12 13" key="1">
    <citation type="journal article" date="2015" name="Genome Biol.">
        <title>Comparative genomics of Steinernema reveals deeply conserved gene regulatory networks.</title>
        <authorList>
            <person name="Dillman A.R."/>
            <person name="Macchietto M."/>
            <person name="Porter C.F."/>
            <person name="Rogers A."/>
            <person name="Williams B."/>
            <person name="Antoshechkin I."/>
            <person name="Lee M.M."/>
            <person name="Goodwin Z."/>
            <person name="Lu X."/>
            <person name="Lewis E.E."/>
            <person name="Goodrich-Blair H."/>
            <person name="Stock S.P."/>
            <person name="Adams B.J."/>
            <person name="Sternberg P.W."/>
            <person name="Mortazavi A."/>
        </authorList>
    </citation>
    <scope>NUCLEOTIDE SEQUENCE [LARGE SCALE GENOMIC DNA]</scope>
    <source>
        <strain evidence="12 13">ALL</strain>
    </source>
</reference>
<dbReference type="GO" id="GO:0008270">
    <property type="term" value="F:zinc ion binding"/>
    <property type="evidence" value="ECO:0007669"/>
    <property type="project" value="UniProtKB-KW"/>
</dbReference>
<dbReference type="Gene3D" id="1.10.565.10">
    <property type="entry name" value="Retinoid X Receptor"/>
    <property type="match status" value="1"/>
</dbReference>
<dbReference type="EMBL" id="AZBU02000006">
    <property type="protein sequence ID" value="TKR73978.1"/>
    <property type="molecule type" value="Genomic_DNA"/>
</dbReference>
<keyword evidence="13" id="KW-1185">Reference proteome</keyword>
<accession>A0A4U5MW42</accession>
<evidence type="ECO:0000256" key="9">
    <source>
        <dbReference type="ARBA" id="ARBA00023242"/>
    </source>
</evidence>
<keyword evidence="9" id="KW-0539">Nucleus</keyword>
<dbReference type="PANTHER" id="PTHR45680">
    <property type="entry name" value="NUCLEAR HORMONE RECEPTOR FAMILY"/>
    <property type="match status" value="1"/>
</dbReference>
<evidence type="ECO:0000256" key="7">
    <source>
        <dbReference type="ARBA" id="ARBA00023163"/>
    </source>
</evidence>
<dbReference type="Proteomes" id="UP000298663">
    <property type="component" value="Unassembled WGS sequence"/>
</dbReference>
<keyword evidence="2" id="KW-0479">Metal-binding</keyword>
<gene>
    <name evidence="12" type="ORF">L596_021213</name>
</gene>
<dbReference type="PROSITE" id="PS51843">
    <property type="entry name" value="NR_LBD"/>
    <property type="match status" value="1"/>
</dbReference>
<evidence type="ECO:0008006" key="14">
    <source>
        <dbReference type="Google" id="ProtNLM"/>
    </source>
</evidence>
<dbReference type="PANTHER" id="PTHR45680:SF29">
    <property type="entry name" value="NUCLEAR HORMONE RECEPTOR FAMILY"/>
    <property type="match status" value="1"/>
</dbReference>
<name>A0A4U5MW42_STECR</name>
<dbReference type="InterPro" id="IPR013088">
    <property type="entry name" value="Znf_NHR/GATA"/>
</dbReference>
<feature type="domain" description="NR LBD" evidence="11">
    <location>
        <begin position="216"/>
        <end position="466"/>
    </location>
</feature>
<comment type="similarity">
    <text evidence="1">Belongs to the nuclear hormone receptor family.</text>
</comment>
<evidence type="ECO:0000256" key="1">
    <source>
        <dbReference type="ARBA" id="ARBA00005993"/>
    </source>
</evidence>
<evidence type="ECO:0000259" key="10">
    <source>
        <dbReference type="PROSITE" id="PS51030"/>
    </source>
</evidence>
<dbReference type="Pfam" id="PF00104">
    <property type="entry name" value="Hormone_recep"/>
    <property type="match status" value="1"/>
</dbReference>
<dbReference type="GO" id="GO:0003700">
    <property type="term" value="F:DNA-binding transcription factor activity"/>
    <property type="evidence" value="ECO:0007669"/>
    <property type="project" value="InterPro"/>
</dbReference>
<dbReference type="STRING" id="34508.A0A4U5MW42"/>
<comment type="caution">
    <text evidence="12">The sequence shown here is derived from an EMBL/GenBank/DDBJ whole genome shotgun (WGS) entry which is preliminary data.</text>
</comment>
<keyword evidence="8" id="KW-0675">Receptor</keyword>
<dbReference type="SUPFAM" id="SSF57716">
    <property type="entry name" value="Glucocorticoid receptor-like (DNA-binding domain)"/>
    <property type="match status" value="1"/>
</dbReference>
<dbReference type="SUPFAM" id="SSF48508">
    <property type="entry name" value="Nuclear receptor ligand-binding domain"/>
    <property type="match status" value="1"/>
</dbReference>
<evidence type="ECO:0000256" key="5">
    <source>
        <dbReference type="ARBA" id="ARBA00023015"/>
    </source>
</evidence>
<feature type="domain" description="Nuclear receptor" evidence="10">
    <location>
        <begin position="51"/>
        <end position="125"/>
    </location>
</feature>
<evidence type="ECO:0000256" key="8">
    <source>
        <dbReference type="ARBA" id="ARBA00023170"/>
    </source>
</evidence>